<gene>
    <name evidence="1" type="ORF">SDC9_140112</name>
</gene>
<proteinExistence type="predicted"/>
<reference evidence="1" key="1">
    <citation type="submission" date="2019-08" db="EMBL/GenBank/DDBJ databases">
        <authorList>
            <person name="Kucharzyk K."/>
            <person name="Murdoch R.W."/>
            <person name="Higgins S."/>
            <person name="Loffler F."/>
        </authorList>
    </citation>
    <scope>NUCLEOTIDE SEQUENCE</scope>
</reference>
<comment type="caution">
    <text evidence="1">The sequence shown here is derived from an EMBL/GenBank/DDBJ whole genome shotgun (WGS) entry which is preliminary data.</text>
</comment>
<sequence>MRIALHLFFRREEKASRNIGVHAGSAYLLAVLVDDKRIYIFKSDLRHSRGSLFKQFRLAGEHILRQDGLKPLGLMIGVVDQRHGEEHPCIIKENFRRAPKPLTHAEDPARLVEGDSAPVFSEANDHHLTKAAFYGAAKIGMGLHTAAHHDIVCAVGVRVAVYLDAFGRMSEHHGVHRGHDRHFKRIFRHAKRSEHLYLSLRGTAAVTAHRRNDEGLCAPGAQLPADRAAAFHKVGDAAAAGRDGDAFSPQLGKRQLRYLFAHGAVYIRDVFIRKPLLDLYHFGEAGKICLYQFITDLFIEKHEYQNPFFTPCR</sequence>
<evidence type="ECO:0000313" key="1">
    <source>
        <dbReference type="EMBL" id="MPM92976.1"/>
    </source>
</evidence>
<name>A0A645DUE7_9ZZZZ</name>
<dbReference type="EMBL" id="VSSQ01039842">
    <property type="protein sequence ID" value="MPM92976.1"/>
    <property type="molecule type" value="Genomic_DNA"/>
</dbReference>
<organism evidence="1">
    <name type="scientific">bioreactor metagenome</name>
    <dbReference type="NCBI Taxonomy" id="1076179"/>
    <lineage>
        <taxon>unclassified sequences</taxon>
        <taxon>metagenomes</taxon>
        <taxon>ecological metagenomes</taxon>
    </lineage>
</organism>
<protein>
    <submittedName>
        <fullName evidence="1">Uncharacterized protein</fullName>
    </submittedName>
</protein>
<dbReference type="AlphaFoldDB" id="A0A645DUE7"/>
<accession>A0A645DUE7</accession>